<reference evidence="1 2" key="1">
    <citation type="submission" date="2015-09" db="EMBL/GenBank/DDBJ databases">
        <title>Atta colombica WGS genome.</title>
        <authorList>
            <person name="Nygaard S."/>
            <person name="Hu H."/>
            <person name="Boomsma J."/>
            <person name="Zhang G."/>
        </authorList>
    </citation>
    <scope>NUCLEOTIDE SEQUENCE [LARGE SCALE GENOMIC DNA]</scope>
    <source>
        <strain evidence="1">Treedump-2</strain>
        <tissue evidence="1">Whole body</tissue>
    </source>
</reference>
<feature type="non-terminal residue" evidence="1">
    <location>
        <position position="1"/>
    </location>
</feature>
<organism evidence="1 2">
    <name type="scientific">Atta colombica</name>
    <dbReference type="NCBI Taxonomy" id="520822"/>
    <lineage>
        <taxon>Eukaryota</taxon>
        <taxon>Metazoa</taxon>
        <taxon>Ecdysozoa</taxon>
        <taxon>Arthropoda</taxon>
        <taxon>Hexapoda</taxon>
        <taxon>Insecta</taxon>
        <taxon>Pterygota</taxon>
        <taxon>Neoptera</taxon>
        <taxon>Endopterygota</taxon>
        <taxon>Hymenoptera</taxon>
        <taxon>Apocrita</taxon>
        <taxon>Aculeata</taxon>
        <taxon>Formicoidea</taxon>
        <taxon>Formicidae</taxon>
        <taxon>Myrmicinae</taxon>
        <taxon>Atta</taxon>
    </lineage>
</organism>
<evidence type="ECO:0000313" key="2">
    <source>
        <dbReference type="Proteomes" id="UP000078540"/>
    </source>
</evidence>
<dbReference type="AlphaFoldDB" id="A0A195AUF6"/>
<accession>A0A195AUF6</accession>
<dbReference type="EMBL" id="KQ976741">
    <property type="protein sequence ID" value="KYM75614.1"/>
    <property type="molecule type" value="Genomic_DNA"/>
</dbReference>
<sequence length="342" mass="39802">LNAARSEFNKQVSEMKSIDDAHSAIQRDYWQFGRRFTMLKGARQRCLSKEVSINREDGKTDLFRQRRRGEEARIRGSETVGFQRALTVKVEKEISIESEIILQSDVLLLRIIKFITQNLCGTNDISKILYSFALRKHVCQLACKNCHEILTSGLILLWSISRGAHIPPPKPLENGCPMVEMFIPRTREIWNAATCSTYVNCSAKQAVPLAFRSTPLRFTPRLHYTISNKPEYCILRSCVFRSSDFSSARVQWNVRIKRKIIAQIVFLFQTCIVKSIITFKDYVSIIHMIRFTKIKYYFYSLKKYRISLSRCYELSFCNKAYVASDISAYTTYRLRVEEPHPL</sequence>
<evidence type="ECO:0000313" key="1">
    <source>
        <dbReference type="EMBL" id="KYM75614.1"/>
    </source>
</evidence>
<name>A0A195AUF6_9HYME</name>
<keyword evidence="2" id="KW-1185">Reference proteome</keyword>
<protein>
    <submittedName>
        <fullName evidence="1">Uncharacterized protein</fullName>
    </submittedName>
</protein>
<dbReference type="Proteomes" id="UP000078540">
    <property type="component" value="Unassembled WGS sequence"/>
</dbReference>
<proteinExistence type="predicted"/>
<gene>
    <name evidence="1" type="ORF">ALC53_14042</name>
</gene>